<evidence type="ECO:0000313" key="2">
    <source>
        <dbReference type="EMBL" id="PJC81212.1"/>
    </source>
</evidence>
<feature type="region of interest" description="Disordered" evidence="1">
    <location>
        <begin position="40"/>
        <end position="88"/>
    </location>
</feature>
<accession>A0A2M8GKX8</accession>
<sequence>MTKPGFWDDTFEQIVELGQSTVKQGAKAVSQTFSPIKLFERAAGKSQNPHDKGKEQLDEAKKKSNSSTPLDFEKLQEKYQDQDKSKMESLRNRLFHIVKQGEEKVLEQKKADEKQKVQKEEYEKEQKKQQN</sequence>
<dbReference type="AlphaFoldDB" id="A0A2M8GKX8"/>
<organism evidence="2 3">
    <name type="scientific">Candidatus Roizmanbacteria bacterium CG_4_8_14_3_um_filter_36_10</name>
    <dbReference type="NCBI Taxonomy" id="1974834"/>
    <lineage>
        <taxon>Bacteria</taxon>
        <taxon>Candidatus Roizmaniibacteriota</taxon>
    </lineage>
</organism>
<evidence type="ECO:0000256" key="1">
    <source>
        <dbReference type="SAM" id="MobiDB-lite"/>
    </source>
</evidence>
<evidence type="ECO:0000313" key="3">
    <source>
        <dbReference type="Proteomes" id="UP000229370"/>
    </source>
</evidence>
<proteinExistence type="predicted"/>
<feature type="compositionally biased region" description="Basic and acidic residues" evidence="1">
    <location>
        <begin position="71"/>
        <end position="88"/>
    </location>
</feature>
<feature type="region of interest" description="Disordered" evidence="1">
    <location>
        <begin position="101"/>
        <end position="131"/>
    </location>
</feature>
<reference evidence="3" key="1">
    <citation type="submission" date="2017-09" db="EMBL/GenBank/DDBJ databases">
        <title>Depth-based differentiation of microbial function through sediment-hosted aquifers and enrichment of novel symbionts in the deep terrestrial subsurface.</title>
        <authorList>
            <person name="Probst A.J."/>
            <person name="Ladd B."/>
            <person name="Jarett J.K."/>
            <person name="Geller-Mcgrath D.E."/>
            <person name="Sieber C.M.K."/>
            <person name="Emerson J.B."/>
            <person name="Anantharaman K."/>
            <person name="Thomas B.C."/>
            <person name="Malmstrom R."/>
            <person name="Stieglmeier M."/>
            <person name="Klingl A."/>
            <person name="Woyke T."/>
            <person name="Ryan C.M."/>
            <person name="Banfield J.F."/>
        </authorList>
    </citation>
    <scope>NUCLEOTIDE SEQUENCE [LARGE SCALE GENOMIC DNA]</scope>
</reference>
<name>A0A2M8GKX8_9BACT</name>
<comment type="caution">
    <text evidence="2">The sequence shown here is derived from an EMBL/GenBank/DDBJ whole genome shotgun (WGS) entry which is preliminary data.</text>
</comment>
<feature type="compositionally biased region" description="Basic and acidic residues" evidence="1">
    <location>
        <begin position="40"/>
        <end position="62"/>
    </location>
</feature>
<gene>
    <name evidence="2" type="ORF">CO007_05835</name>
</gene>
<feature type="non-terminal residue" evidence="2">
    <location>
        <position position="131"/>
    </location>
</feature>
<protein>
    <submittedName>
        <fullName evidence="2">Uncharacterized protein</fullName>
    </submittedName>
</protein>
<dbReference type="Proteomes" id="UP000229370">
    <property type="component" value="Unassembled WGS sequence"/>
</dbReference>
<dbReference type="EMBL" id="PFQK01000101">
    <property type="protein sequence ID" value="PJC81212.1"/>
    <property type="molecule type" value="Genomic_DNA"/>
</dbReference>